<name>A0A0G1U4L8_9BACT</name>
<dbReference type="Proteomes" id="UP000033860">
    <property type="component" value="Unassembled WGS sequence"/>
</dbReference>
<comment type="caution">
    <text evidence="1">The sequence shown here is derived from an EMBL/GenBank/DDBJ whole genome shotgun (WGS) entry which is preliminary data.</text>
</comment>
<organism evidence="1 2">
    <name type="scientific">Candidatus Beckwithbacteria bacterium GW2011_GWB1_47_15</name>
    <dbReference type="NCBI Taxonomy" id="1618371"/>
    <lineage>
        <taxon>Bacteria</taxon>
        <taxon>Candidatus Beckwithiibacteriota</taxon>
    </lineage>
</organism>
<dbReference type="InterPro" id="IPR012902">
    <property type="entry name" value="N_methyl_site"/>
</dbReference>
<proteinExistence type="predicted"/>
<dbReference type="AlphaFoldDB" id="A0A0G1U4L8"/>
<dbReference type="Pfam" id="PF07963">
    <property type="entry name" value="N_methyl"/>
    <property type="match status" value="1"/>
</dbReference>
<evidence type="ECO:0000313" key="2">
    <source>
        <dbReference type="Proteomes" id="UP000033860"/>
    </source>
</evidence>
<evidence type="ECO:0000313" key="1">
    <source>
        <dbReference type="EMBL" id="KKU61258.1"/>
    </source>
</evidence>
<dbReference type="EMBL" id="LCNT01000004">
    <property type="protein sequence ID" value="KKU61258.1"/>
    <property type="molecule type" value="Genomic_DNA"/>
</dbReference>
<reference evidence="1 2" key="1">
    <citation type="journal article" date="2015" name="Nature">
        <title>rRNA introns, odd ribosomes, and small enigmatic genomes across a large radiation of phyla.</title>
        <authorList>
            <person name="Brown C.T."/>
            <person name="Hug L.A."/>
            <person name="Thomas B.C."/>
            <person name="Sharon I."/>
            <person name="Castelle C.J."/>
            <person name="Singh A."/>
            <person name="Wilkins M.J."/>
            <person name="Williams K.H."/>
            <person name="Banfield J.F."/>
        </authorList>
    </citation>
    <scope>NUCLEOTIDE SEQUENCE [LARGE SCALE GENOMIC DNA]</scope>
</reference>
<dbReference type="NCBIfam" id="TIGR02532">
    <property type="entry name" value="IV_pilin_GFxxxE"/>
    <property type="match status" value="1"/>
</dbReference>
<dbReference type="PROSITE" id="PS00409">
    <property type="entry name" value="PROKAR_NTER_METHYL"/>
    <property type="match status" value="1"/>
</dbReference>
<gene>
    <name evidence="1" type="ORF">UX85_C0004G0180</name>
</gene>
<evidence type="ECO:0008006" key="3">
    <source>
        <dbReference type="Google" id="ProtNLM"/>
    </source>
</evidence>
<protein>
    <recommendedName>
        <fullName evidence="3">Prepilin-type N-terminal cleavage/methylation domain-containing protein</fullName>
    </recommendedName>
</protein>
<sequence length="154" mass="16493">MRRGFTLVEVLVALALLSTLVVGVVTLTGLSTKASATLRLKASAGAILTKTMEATLAVRASNFGSLTEGTFHPEVVGGKWALTPGKETVDGVERWVEISRVQREVSCGGERVCPIVDSGGVVDPVTFRGKAFVSWSELGEVRQESLESLLTFWR</sequence>
<accession>A0A0G1U4L8</accession>